<feature type="domain" description="Reverse transcriptase" evidence="2">
    <location>
        <begin position="47"/>
        <end position="342"/>
    </location>
</feature>
<evidence type="ECO:0000313" key="4">
    <source>
        <dbReference type="Proteomes" id="UP000279307"/>
    </source>
</evidence>
<evidence type="ECO:0000256" key="1">
    <source>
        <dbReference type="SAM" id="Coils"/>
    </source>
</evidence>
<dbReference type="GO" id="GO:0071897">
    <property type="term" value="P:DNA biosynthetic process"/>
    <property type="evidence" value="ECO:0007669"/>
    <property type="project" value="UniProtKB-ARBA"/>
</dbReference>
<evidence type="ECO:0000313" key="3">
    <source>
        <dbReference type="EMBL" id="RLU25142.1"/>
    </source>
</evidence>
<dbReference type="InterPro" id="IPR000477">
    <property type="entry name" value="RT_dom"/>
</dbReference>
<name>A0A3L8DXX9_OOCBI</name>
<dbReference type="InterPro" id="IPR043502">
    <property type="entry name" value="DNA/RNA_pol_sf"/>
</dbReference>
<dbReference type="CDD" id="cd01650">
    <property type="entry name" value="RT_nLTR_like"/>
    <property type="match status" value="1"/>
</dbReference>
<dbReference type="EMBL" id="QOIP01000003">
    <property type="protein sequence ID" value="RLU25142.1"/>
    <property type="molecule type" value="Genomic_DNA"/>
</dbReference>
<reference evidence="3 4" key="1">
    <citation type="journal article" date="2018" name="Genome Res.">
        <title>The genomic architecture and molecular evolution of ant odorant receptors.</title>
        <authorList>
            <person name="McKenzie S.K."/>
            <person name="Kronauer D.J.C."/>
        </authorList>
    </citation>
    <scope>NUCLEOTIDE SEQUENCE [LARGE SCALE GENOMIC DNA]</scope>
    <source>
        <strain evidence="3">Clonal line C1</strain>
    </source>
</reference>
<comment type="caution">
    <text evidence="3">The sequence shown here is derived from an EMBL/GenBank/DDBJ whole genome shotgun (WGS) entry which is preliminary data.</text>
</comment>
<dbReference type="Gene3D" id="3.30.70.270">
    <property type="match status" value="1"/>
</dbReference>
<dbReference type="InterPro" id="IPR043128">
    <property type="entry name" value="Rev_trsase/Diguanyl_cyclase"/>
</dbReference>
<proteinExistence type="predicted"/>
<keyword evidence="1" id="KW-0175">Coiled coil</keyword>
<protein>
    <recommendedName>
        <fullName evidence="2">Reverse transcriptase domain-containing protein</fullName>
    </recommendedName>
</protein>
<dbReference type="PANTHER" id="PTHR47027:SF20">
    <property type="entry name" value="REVERSE TRANSCRIPTASE-LIKE PROTEIN WITH RNA-DIRECTED DNA POLYMERASE DOMAIN"/>
    <property type="match status" value="1"/>
</dbReference>
<organism evidence="3 4">
    <name type="scientific">Ooceraea biroi</name>
    <name type="common">Clonal raider ant</name>
    <name type="synonym">Cerapachys biroi</name>
    <dbReference type="NCBI Taxonomy" id="2015173"/>
    <lineage>
        <taxon>Eukaryota</taxon>
        <taxon>Metazoa</taxon>
        <taxon>Ecdysozoa</taxon>
        <taxon>Arthropoda</taxon>
        <taxon>Hexapoda</taxon>
        <taxon>Insecta</taxon>
        <taxon>Pterygota</taxon>
        <taxon>Neoptera</taxon>
        <taxon>Endopterygota</taxon>
        <taxon>Hymenoptera</taxon>
        <taxon>Apocrita</taxon>
        <taxon>Aculeata</taxon>
        <taxon>Formicoidea</taxon>
        <taxon>Formicidae</taxon>
        <taxon>Dorylinae</taxon>
        <taxon>Ooceraea</taxon>
    </lineage>
</organism>
<dbReference type="AlphaFoldDB" id="A0A3L8DXX9"/>
<dbReference type="OrthoDB" id="7536850at2759"/>
<accession>A0A3L8DXX9</accession>
<sequence>MRVAEKTETASVQQNIEEKWENMKECLTEAVEETVGREEQRKREGWFDEECRQAIAIKNDKRLKCIQRQTRNNVTAYMEARVVAKYVMRRKKKEAIETNVKELEENRVRNESRKFYRKVDQITKTFDPKAIGIRHENGKLIAHELEVMNRWRQTNRSTIDQIFTVRQILEKTWEFGDATWHAFVDFQKAYDKVHRTAVYRAMREIRIPEKLIRLTRMTMRGTISRVKLGNRISEVIIVKNGLRQGDPIAPLLFNIVLQKAVRDAGLDVNRGTIFTKSKMILGFADDLDIIGRTRRDMDEAFSKLEEEAAKQGLKVNEEKTKVMMVIRKPIQSRKHIVAGHTFEVVDNFKYLEAMITRTADEKTEVGCRMAAANRAYFALSKLIRSQLVSRTTKIRLYKTLIRPVATYSSETWTLTQETRSRVDCFERKVLRRIFGPVREGDEWRIRRNRELMELLQEPHLSVHIRLLRLGWFGHVRRMDDSRMTKRTMDYKYIGTRPRGRLRARWRDEVRQDMRELGMRWSEDRDEWKRMICQARDQWSL</sequence>
<dbReference type="PANTHER" id="PTHR47027">
    <property type="entry name" value="REVERSE TRANSCRIPTASE DOMAIN-CONTAINING PROTEIN"/>
    <property type="match status" value="1"/>
</dbReference>
<evidence type="ECO:0000259" key="2">
    <source>
        <dbReference type="PROSITE" id="PS50878"/>
    </source>
</evidence>
<dbReference type="SUPFAM" id="SSF56672">
    <property type="entry name" value="DNA/RNA polymerases"/>
    <property type="match status" value="1"/>
</dbReference>
<dbReference type="Proteomes" id="UP000279307">
    <property type="component" value="Chromosome 3"/>
</dbReference>
<dbReference type="PROSITE" id="PS50878">
    <property type="entry name" value="RT_POL"/>
    <property type="match status" value="1"/>
</dbReference>
<feature type="coiled-coil region" evidence="1">
    <location>
        <begin position="86"/>
        <end position="113"/>
    </location>
</feature>
<gene>
    <name evidence="3" type="ORF">DMN91_003234</name>
</gene>
<dbReference type="Pfam" id="PF00078">
    <property type="entry name" value="RVT_1"/>
    <property type="match status" value="1"/>
</dbReference>